<evidence type="ECO:0000313" key="4">
    <source>
        <dbReference type="Proteomes" id="UP000606003"/>
    </source>
</evidence>
<dbReference type="InterPro" id="IPR050879">
    <property type="entry name" value="Acyltransferase_3"/>
</dbReference>
<dbReference type="Proteomes" id="UP000606003">
    <property type="component" value="Unassembled WGS sequence"/>
</dbReference>
<evidence type="ECO:0000259" key="2">
    <source>
        <dbReference type="Pfam" id="PF01757"/>
    </source>
</evidence>
<keyword evidence="4" id="KW-1185">Reference proteome</keyword>
<keyword evidence="1" id="KW-0472">Membrane</keyword>
<feature type="transmembrane region" description="Helical" evidence="1">
    <location>
        <begin position="327"/>
        <end position="348"/>
    </location>
</feature>
<feature type="transmembrane region" description="Helical" evidence="1">
    <location>
        <begin position="304"/>
        <end position="321"/>
    </location>
</feature>
<keyword evidence="1" id="KW-0812">Transmembrane</keyword>
<feature type="transmembrane region" description="Helical" evidence="1">
    <location>
        <begin position="230"/>
        <end position="254"/>
    </location>
</feature>
<accession>A0ABR8JMW3</accession>
<name>A0ABR8JMW3_9BACT</name>
<gene>
    <name evidence="3" type="ORF">IC234_04320</name>
</gene>
<organism evidence="3 4">
    <name type="scientific">Hymenobacter armeniacus</name>
    <dbReference type="NCBI Taxonomy" id="2771358"/>
    <lineage>
        <taxon>Bacteria</taxon>
        <taxon>Pseudomonadati</taxon>
        <taxon>Bacteroidota</taxon>
        <taxon>Cytophagia</taxon>
        <taxon>Cytophagales</taxon>
        <taxon>Hymenobacteraceae</taxon>
        <taxon>Hymenobacter</taxon>
    </lineage>
</organism>
<sequence length="428" mass="47638">MNNTECAVLETPALENSSSAKSKFNFDLEALRGVAALVVVLSHAVHTSLNTLDPAYHPTGIWTYAAPGHLSVLLFFVLSGYVIGKAHAVALQKDTILLYLKKRFVRIYPIYLVCILFVFLVLVRNPSLLTVFSHFSLTQGLTAPVLHAISPSWSLSYEVFFYLLFIPISYFRLNPTVIAVAMVGLGVVTAYFFPAFAMGLVPTYAFGFAFWLCGLVLARHSRPDVSAASYAAMVSLVFLFLTLGALDAAPALLHRALLFFLGKDLSIVPESQDAYMVFQDFAYLPYCALMVAVFAGIRFKHRKAILGFMTLFPALSFVHYLKEADKNPLITLFFIGLFYSISLVFFLFPASLEHFSKRAIKRLVPLGSISYGLYIVHFPLLTLILSYQGFSGSGFTYCVRLAVFLLVTVVASYYLEKVYQPWVRKAIG</sequence>
<dbReference type="PANTHER" id="PTHR23028:SF53">
    <property type="entry name" value="ACYL_TRANSF_3 DOMAIN-CONTAINING PROTEIN"/>
    <property type="match status" value="1"/>
</dbReference>
<feature type="transmembrane region" description="Helical" evidence="1">
    <location>
        <begin position="143"/>
        <end position="166"/>
    </location>
</feature>
<reference evidence="3 4" key="1">
    <citation type="submission" date="2020-09" db="EMBL/GenBank/DDBJ databases">
        <authorList>
            <person name="Kim M.K."/>
        </authorList>
    </citation>
    <scope>NUCLEOTIDE SEQUENCE [LARGE SCALE GENOMIC DNA]</scope>
    <source>
        <strain evidence="3 4">BT189</strain>
    </source>
</reference>
<proteinExistence type="predicted"/>
<dbReference type="InterPro" id="IPR002656">
    <property type="entry name" value="Acyl_transf_3_dom"/>
</dbReference>
<protein>
    <submittedName>
        <fullName evidence="3">Acyltransferase</fullName>
    </submittedName>
</protein>
<dbReference type="EMBL" id="JACXAC010000001">
    <property type="protein sequence ID" value="MBD2721341.1"/>
    <property type="molecule type" value="Genomic_DNA"/>
</dbReference>
<keyword evidence="3" id="KW-0012">Acyltransferase</keyword>
<feature type="transmembrane region" description="Helical" evidence="1">
    <location>
        <begin position="30"/>
        <end position="49"/>
    </location>
</feature>
<feature type="transmembrane region" description="Helical" evidence="1">
    <location>
        <begin position="274"/>
        <end position="297"/>
    </location>
</feature>
<keyword evidence="3" id="KW-0808">Transferase</keyword>
<feature type="domain" description="Acyltransferase 3" evidence="2">
    <location>
        <begin position="27"/>
        <end position="321"/>
    </location>
</feature>
<feature type="transmembrane region" description="Helical" evidence="1">
    <location>
        <begin position="369"/>
        <end position="388"/>
    </location>
</feature>
<feature type="transmembrane region" description="Helical" evidence="1">
    <location>
        <begin position="199"/>
        <end position="218"/>
    </location>
</feature>
<evidence type="ECO:0000256" key="1">
    <source>
        <dbReference type="SAM" id="Phobius"/>
    </source>
</evidence>
<feature type="transmembrane region" description="Helical" evidence="1">
    <location>
        <begin position="394"/>
        <end position="415"/>
    </location>
</feature>
<dbReference type="PANTHER" id="PTHR23028">
    <property type="entry name" value="ACETYLTRANSFERASE"/>
    <property type="match status" value="1"/>
</dbReference>
<dbReference type="Pfam" id="PF01757">
    <property type="entry name" value="Acyl_transf_3"/>
    <property type="match status" value="1"/>
</dbReference>
<keyword evidence="1" id="KW-1133">Transmembrane helix</keyword>
<dbReference type="RefSeq" id="WP_190922581.1">
    <property type="nucleotide sequence ID" value="NZ_JACXAC010000001.1"/>
</dbReference>
<feature type="transmembrane region" description="Helical" evidence="1">
    <location>
        <begin position="61"/>
        <end position="83"/>
    </location>
</feature>
<evidence type="ECO:0000313" key="3">
    <source>
        <dbReference type="EMBL" id="MBD2721341.1"/>
    </source>
</evidence>
<feature type="transmembrane region" description="Helical" evidence="1">
    <location>
        <begin position="173"/>
        <end position="193"/>
    </location>
</feature>
<comment type="caution">
    <text evidence="3">The sequence shown here is derived from an EMBL/GenBank/DDBJ whole genome shotgun (WGS) entry which is preliminary data.</text>
</comment>
<dbReference type="GO" id="GO:0016746">
    <property type="term" value="F:acyltransferase activity"/>
    <property type="evidence" value="ECO:0007669"/>
    <property type="project" value="UniProtKB-KW"/>
</dbReference>
<feature type="transmembrane region" description="Helical" evidence="1">
    <location>
        <begin position="104"/>
        <end position="123"/>
    </location>
</feature>